<reference evidence="2" key="1">
    <citation type="journal article" date="2014" name="Int. J. Syst. Evol. Microbiol.">
        <title>Complete genome sequence of Corynebacterium casei LMG S-19264T (=DSM 44701T), isolated from a smear-ripened cheese.</title>
        <authorList>
            <consortium name="US DOE Joint Genome Institute (JGI-PGF)"/>
            <person name="Walter F."/>
            <person name="Albersmeier A."/>
            <person name="Kalinowski J."/>
            <person name="Ruckert C."/>
        </authorList>
    </citation>
    <scope>NUCLEOTIDE SEQUENCE</scope>
    <source>
        <strain evidence="2">JCM 4335</strain>
    </source>
</reference>
<sequence length="951" mass="101308">MPEITYDLDAVMGEVRQVWRRGGDGGADLGRVTALVCERLGCATAGEAYDRLYRDWLALPRGTLLSGTRAGQILAVLPMLQLDQASAVSGRRERLDELAREQREHGPRDAGWQATVTGIHGMTGLRDSVGRPADLEADLARIEESMAMLPPGDPAQLPLKAVHAGLRAHLAQLGGGEDDFDSAIEDMGRLLDSPAFSAPERLSLAGQLASFRARRAALRRDGAALAAHIAELDEVAARMAPDHVDRLAVRSNAGIMRAQLAVLRGDRPDRSGPQAPPPDAVPPIEEVRRQIAVLPREGRVDRLGEAAIARTGHAALVRDTARIAEAVELLDEAMELLEPDDERWARYALSLGTAHVMLAAPGGVPPAERSDALDQGIGWLRHARRAGGPEHALWHNITQVLARAYRARGDARRLDRRAARLDHEEARRVGLEGVRISARSVLLQSGTAHAAATGRLTGEQAHEVARWCLADGAYEEAVEALDSGRGLVLHAAAVAATVPEMLASLGRHDLAEKWRTAGAAPEPVAGLPPAAATGPSSRLRRRVLAALTDSPHQERLLKAPSPAEIAAALRALDADALVYLLPAEEREPGAAVVVAPDASVRLVRLPELEAHPPALAEYRATGAPGRAGRDVGRPAGYVAPPAAGPPPGDGRAALERLCDWAGRTVMEPLLRQVPRRFGGVPSLVLVPLAELGMVPWHAARLAGRRGRRRYACQEARVSYVPSARLLCEVAARPAATGPGAARQALVVGNPTHDLPHAGEEARAVHAAFHPDGLLLGPGEATPAAVADWLRRQRGGLLHLACHGVVRPGERHSAYLELSGGRFAAEELTEGTARYGGLDLVLLAACRTGVSGHGYDEAYSLATAFLVAGARSVVGSLWPVPDEATSLLMYMTHHYMSREGRSPGQALRGAQLWMLDDRREAPPGMPAHLLPRVGRIDAADPTGWAGFTHLGR</sequence>
<accession>A0A918ENP8</accession>
<feature type="domain" description="CHAT" evidence="1">
    <location>
        <begin position="656"/>
        <end position="950"/>
    </location>
</feature>
<organism evidence="2 3">
    <name type="scientific">Streptomyces roseolilacinus</name>
    <dbReference type="NCBI Taxonomy" id="66904"/>
    <lineage>
        <taxon>Bacteria</taxon>
        <taxon>Bacillati</taxon>
        <taxon>Actinomycetota</taxon>
        <taxon>Actinomycetes</taxon>
        <taxon>Kitasatosporales</taxon>
        <taxon>Streptomycetaceae</taxon>
        <taxon>Streptomyces</taxon>
    </lineage>
</organism>
<dbReference type="EMBL" id="BMSV01000009">
    <property type="protein sequence ID" value="GGQ21272.1"/>
    <property type="molecule type" value="Genomic_DNA"/>
</dbReference>
<dbReference type="RefSeq" id="WP_189536786.1">
    <property type="nucleotide sequence ID" value="NZ_BMSV01000009.1"/>
</dbReference>
<dbReference type="InterPro" id="IPR024983">
    <property type="entry name" value="CHAT_dom"/>
</dbReference>
<dbReference type="Pfam" id="PF12770">
    <property type="entry name" value="CHAT"/>
    <property type="match status" value="1"/>
</dbReference>
<evidence type="ECO:0000313" key="3">
    <source>
        <dbReference type="Proteomes" id="UP000654123"/>
    </source>
</evidence>
<reference evidence="2" key="2">
    <citation type="submission" date="2020-09" db="EMBL/GenBank/DDBJ databases">
        <authorList>
            <person name="Sun Q."/>
            <person name="Ohkuma M."/>
        </authorList>
    </citation>
    <scope>NUCLEOTIDE SEQUENCE</scope>
    <source>
        <strain evidence="2">JCM 4335</strain>
    </source>
</reference>
<dbReference type="AlphaFoldDB" id="A0A918ENP8"/>
<name>A0A918ENP8_9ACTN</name>
<proteinExistence type="predicted"/>
<evidence type="ECO:0000313" key="2">
    <source>
        <dbReference type="EMBL" id="GGQ21272.1"/>
    </source>
</evidence>
<protein>
    <recommendedName>
        <fullName evidence="1">CHAT domain-containing protein</fullName>
    </recommendedName>
</protein>
<dbReference type="Proteomes" id="UP000654123">
    <property type="component" value="Unassembled WGS sequence"/>
</dbReference>
<evidence type="ECO:0000259" key="1">
    <source>
        <dbReference type="Pfam" id="PF12770"/>
    </source>
</evidence>
<gene>
    <name evidence="2" type="ORF">GCM10010249_44940</name>
</gene>
<keyword evidence="3" id="KW-1185">Reference proteome</keyword>
<comment type="caution">
    <text evidence="2">The sequence shown here is derived from an EMBL/GenBank/DDBJ whole genome shotgun (WGS) entry which is preliminary data.</text>
</comment>